<evidence type="ECO:0000259" key="5">
    <source>
        <dbReference type="PROSITE" id="PS50977"/>
    </source>
</evidence>
<dbReference type="RefSeq" id="WP_329077153.1">
    <property type="nucleotide sequence ID" value="NZ_CP109495.1"/>
</dbReference>
<dbReference type="InterPro" id="IPR009057">
    <property type="entry name" value="Homeodomain-like_sf"/>
</dbReference>
<evidence type="ECO:0000256" key="2">
    <source>
        <dbReference type="ARBA" id="ARBA00023125"/>
    </source>
</evidence>
<reference evidence="6" key="1">
    <citation type="submission" date="2022-10" db="EMBL/GenBank/DDBJ databases">
        <title>The complete genomes of actinobacterial strains from the NBC collection.</title>
        <authorList>
            <person name="Joergensen T.S."/>
            <person name="Alvarez Arevalo M."/>
            <person name="Sterndorff E.B."/>
            <person name="Faurdal D."/>
            <person name="Vuksanovic O."/>
            <person name="Mourched A.-S."/>
            <person name="Charusanti P."/>
            <person name="Shaw S."/>
            <person name="Blin K."/>
            <person name="Weber T."/>
        </authorList>
    </citation>
    <scope>NUCLEOTIDE SEQUENCE</scope>
    <source>
        <strain evidence="6">NBC_01432</strain>
    </source>
</reference>
<sequence>MGSDRAERAATQESTTRARTRRAIIDAAVATLSADHAASLADVAEAAGVGRTTVHRYFPERSDLLAAIGTDVRERIEAATARARLGEGPAPAALDRLCLEFFELGDRLMLLDDVPQFWAWSGLEEDEAQAPSDRELLALVRRGQREGTLDPEVDDTWLHTVLWAMLYAAWEQTREYDTPKHTALSLCLRTLRKATAA</sequence>
<keyword evidence="2 4" id="KW-0238">DNA-binding</keyword>
<dbReference type="InterPro" id="IPR050109">
    <property type="entry name" value="HTH-type_TetR-like_transc_reg"/>
</dbReference>
<dbReference type="PANTHER" id="PTHR30055:SF234">
    <property type="entry name" value="HTH-TYPE TRANSCRIPTIONAL REGULATOR BETI"/>
    <property type="match status" value="1"/>
</dbReference>
<dbReference type="SUPFAM" id="SSF48498">
    <property type="entry name" value="Tetracyclin repressor-like, C-terminal domain"/>
    <property type="match status" value="1"/>
</dbReference>
<evidence type="ECO:0000256" key="4">
    <source>
        <dbReference type="PROSITE-ProRule" id="PRU00335"/>
    </source>
</evidence>
<keyword evidence="3" id="KW-0804">Transcription</keyword>
<dbReference type="Gene3D" id="1.10.357.10">
    <property type="entry name" value="Tetracycline Repressor, domain 2"/>
    <property type="match status" value="1"/>
</dbReference>
<feature type="DNA-binding region" description="H-T-H motif" evidence="4">
    <location>
        <begin position="39"/>
        <end position="58"/>
    </location>
</feature>
<keyword evidence="7" id="KW-1185">Reference proteome</keyword>
<name>A0ABZ2A810_STRNV</name>
<gene>
    <name evidence="6" type="ORF">OG442_19400</name>
</gene>
<dbReference type="SUPFAM" id="SSF46689">
    <property type="entry name" value="Homeodomain-like"/>
    <property type="match status" value="1"/>
</dbReference>
<dbReference type="PROSITE" id="PS50977">
    <property type="entry name" value="HTH_TETR_2"/>
    <property type="match status" value="1"/>
</dbReference>
<keyword evidence="1" id="KW-0805">Transcription regulation</keyword>
<organism evidence="6 7">
    <name type="scientific">Streptomyces niveus</name>
    <name type="common">Streptomyces spheroides</name>
    <dbReference type="NCBI Taxonomy" id="193462"/>
    <lineage>
        <taxon>Bacteria</taxon>
        <taxon>Bacillati</taxon>
        <taxon>Actinomycetota</taxon>
        <taxon>Actinomycetes</taxon>
        <taxon>Kitasatosporales</taxon>
        <taxon>Streptomycetaceae</taxon>
        <taxon>Streptomyces</taxon>
    </lineage>
</organism>
<dbReference type="EMBL" id="CP109495">
    <property type="protein sequence ID" value="WUX53543.1"/>
    <property type="molecule type" value="Genomic_DNA"/>
</dbReference>
<dbReference type="PANTHER" id="PTHR30055">
    <property type="entry name" value="HTH-TYPE TRANSCRIPTIONAL REGULATOR RUTR"/>
    <property type="match status" value="1"/>
</dbReference>
<feature type="domain" description="HTH tetR-type" evidence="5">
    <location>
        <begin position="18"/>
        <end position="76"/>
    </location>
</feature>
<dbReference type="InterPro" id="IPR001647">
    <property type="entry name" value="HTH_TetR"/>
</dbReference>
<proteinExistence type="predicted"/>
<evidence type="ECO:0000256" key="3">
    <source>
        <dbReference type="ARBA" id="ARBA00023163"/>
    </source>
</evidence>
<dbReference type="Proteomes" id="UP001432209">
    <property type="component" value="Chromosome"/>
</dbReference>
<accession>A0ABZ2A810</accession>
<evidence type="ECO:0000256" key="1">
    <source>
        <dbReference type="ARBA" id="ARBA00023015"/>
    </source>
</evidence>
<evidence type="ECO:0000313" key="7">
    <source>
        <dbReference type="Proteomes" id="UP001432209"/>
    </source>
</evidence>
<dbReference type="InterPro" id="IPR036271">
    <property type="entry name" value="Tet_transcr_reg_TetR-rel_C_sf"/>
</dbReference>
<evidence type="ECO:0000313" key="6">
    <source>
        <dbReference type="EMBL" id="WUX53543.1"/>
    </source>
</evidence>
<dbReference type="Pfam" id="PF00440">
    <property type="entry name" value="TetR_N"/>
    <property type="match status" value="1"/>
</dbReference>
<protein>
    <submittedName>
        <fullName evidence="6">TetR/AcrR family transcriptional regulator</fullName>
    </submittedName>
</protein>